<dbReference type="STRING" id="260086.SAMN05216207_1001417"/>
<dbReference type="SMART" id="SM00839">
    <property type="entry name" value="ELFV_dehydrog"/>
    <property type="match status" value="1"/>
</dbReference>
<dbReference type="InterPro" id="IPR046346">
    <property type="entry name" value="Aminoacid_DH-like_N_sf"/>
</dbReference>
<reference evidence="8 9" key="1">
    <citation type="submission" date="2016-10" db="EMBL/GenBank/DDBJ databases">
        <authorList>
            <person name="de Groot N.N."/>
        </authorList>
    </citation>
    <scope>NUCLEOTIDE SEQUENCE [LARGE SCALE GENOMIC DNA]</scope>
    <source>
        <strain evidence="8 9">CGMCC 4.1877</strain>
    </source>
</reference>
<dbReference type="SUPFAM" id="SSF51735">
    <property type="entry name" value="NAD(P)-binding Rossmann-fold domains"/>
    <property type="match status" value="1"/>
</dbReference>
<evidence type="ECO:0000259" key="7">
    <source>
        <dbReference type="SMART" id="SM00839"/>
    </source>
</evidence>
<proteinExistence type="inferred from homology"/>
<evidence type="ECO:0000256" key="4">
    <source>
        <dbReference type="PIRSR" id="PIRSR000188-1"/>
    </source>
</evidence>
<accession>A0A1I4SG29</accession>
<dbReference type="Pfam" id="PF00208">
    <property type="entry name" value="ELFV_dehydrog"/>
    <property type="match status" value="2"/>
</dbReference>
<dbReference type="EMBL" id="FOUY01000001">
    <property type="protein sequence ID" value="SFM63334.1"/>
    <property type="molecule type" value="Genomic_DNA"/>
</dbReference>
<keyword evidence="5" id="KW-0547">Nucleotide-binding</keyword>
<dbReference type="GO" id="GO:0006520">
    <property type="term" value="P:amino acid metabolic process"/>
    <property type="evidence" value="ECO:0007669"/>
    <property type="project" value="InterPro"/>
</dbReference>
<evidence type="ECO:0000313" key="8">
    <source>
        <dbReference type="EMBL" id="SFM63334.1"/>
    </source>
</evidence>
<comment type="similarity">
    <text evidence="1 6">Belongs to the Glu/Leu/Phe/Val dehydrogenases family.</text>
</comment>
<evidence type="ECO:0000313" key="9">
    <source>
        <dbReference type="Proteomes" id="UP000199614"/>
    </source>
</evidence>
<dbReference type="InterPro" id="IPR006096">
    <property type="entry name" value="Glu/Leu/Phe/Val/Trp_DH_C"/>
</dbReference>
<dbReference type="Gene3D" id="3.40.50.10860">
    <property type="entry name" value="Leucine Dehydrogenase, chain A, domain 1"/>
    <property type="match status" value="1"/>
</dbReference>
<name>A0A1I4SG29_PSUAM</name>
<organism evidence="8 9">
    <name type="scientific">Pseudonocardia ammonioxydans</name>
    <dbReference type="NCBI Taxonomy" id="260086"/>
    <lineage>
        <taxon>Bacteria</taxon>
        <taxon>Bacillati</taxon>
        <taxon>Actinomycetota</taxon>
        <taxon>Actinomycetes</taxon>
        <taxon>Pseudonocardiales</taxon>
        <taxon>Pseudonocardiaceae</taxon>
        <taxon>Pseudonocardia</taxon>
    </lineage>
</organism>
<dbReference type="OrthoDB" id="9803297at2"/>
<dbReference type="GO" id="GO:0000166">
    <property type="term" value="F:nucleotide binding"/>
    <property type="evidence" value="ECO:0007669"/>
    <property type="project" value="UniProtKB-KW"/>
</dbReference>
<dbReference type="Pfam" id="PF02812">
    <property type="entry name" value="ELFV_dehydrog_N"/>
    <property type="match status" value="1"/>
</dbReference>
<dbReference type="AlphaFoldDB" id="A0A1I4SG29"/>
<dbReference type="RefSeq" id="WP_093336243.1">
    <property type="nucleotide sequence ID" value="NZ_FOUY01000001.1"/>
</dbReference>
<dbReference type="CDD" id="cd01075">
    <property type="entry name" value="NAD_bind_Leu_Phe_Val_DH"/>
    <property type="match status" value="1"/>
</dbReference>
<dbReference type="PANTHER" id="PTHR42722:SF1">
    <property type="entry name" value="VALINE DEHYDROGENASE"/>
    <property type="match status" value="1"/>
</dbReference>
<dbReference type="GO" id="GO:0016639">
    <property type="term" value="F:oxidoreductase activity, acting on the CH-NH2 group of donors, NAD or NADP as acceptor"/>
    <property type="evidence" value="ECO:0007669"/>
    <property type="project" value="InterPro"/>
</dbReference>
<dbReference type="InterPro" id="IPR036291">
    <property type="entry name" value="NAD(P)-bd_dom_sf"/>
</dbReference>
<dbReference type="InterPro" id="IPR006095">
    <property type="entry name" value="Glu/Leu/Phe/Val/Trp_DH"/>
</dbReference>
<dbReference type="SUPFAM" id="SSF53223">
    <property type="entry name" value="Aminoacid dehydrogenase-like, N-terminal domain"/>
    <property type="match status" value="1"/>
</dbReference>
<dbReference type="InterPro" id="IPR006097">
    <property type="entry name" value="Glu/Leu/Phe/Val/Trp_DH_dimer"/>
</dbReference>
<sequence length="358" mass="35752">MALPEWDGELTSVRHDPDTGAWFVIGVHSTRLGPASGGTRAMVYDGVADAVADARRLAGAMTSKMAAAGLPMGGGKSVIALPAPRAELDDATWHRILHRHAANLNLLGGNYTTGPDVGTSAADMDVLATLTPHVFGRSAAAGGPGSSAPMTALGVFAAIEVGVAEAGLDGVEGLRVLVQGLGAVGADVARLAARAGGKLIVTDVDPARCTAAADELGAEVIDTGDVLSRACDVLVPCATGGLLSPATAATVPCTVIAGAANNLLTDDAAAEVLRRRGITYAPDFVANAGGAIHLVGREVLGWDAAEVTARTRAVGDTLAGIFADARAHDISTVAAAGRAAARTLADGPRPTSTAGAQR</sequence>
<evidence type="ECO:0000256" key="1">
    <source>
        <dbReference type="ARBA" id="ARBA00006382"/>
    </source>
</evidence>
<protein>
    <submittedName>
        <fullName evidence="8">Leucine dehydrogenase</fullName>
    </submittedName>
</protein>
<evidence type="ECO:0000256" key="5">
    <source>
        <dbReference type="PIRSR" id="PIRSR000188-2"/>
    </source>
</evidence>
<dbReference type="Proteomes" id="UP000199614">
    <property type="component" value="Unassembled WGS sequence"/>
</dbReference>
<dbReference type="Gene3D" id="3.40.50.720">
    <property type="entry name" value="NAD(P)-binding Rossmann-like Domain"/>
    <property type="match status" value="1"/>
</dbReference>
<dbReference type="PIRSF" id="PIRSF000188">
    <property type="entry name" value="Phe_leu_dh"/>
    <property type="match status" value="1"/>
</dbReference>
<dbReference type="PANTHER" id="PTHR42722">
    <property type="entry name" value="LEUCINE DEHYDROGENASE"/>
    <property type="match status" value="1"/>
</dbReference>
<evidence type="ECO:0000256" key="2">
    <source>
        <dbReference type="ARBA" id="ARBA00023002"/>
    </source>
</evidence>
<evidence type="ECO:0000256" key="6">
    <source>
        <dbReference type="RuleBase" id="RU004417"/>
    </source>
</evidence>
<keyword evidence="3 5" id="KW-0520">NAD</keyword>
<dbReference type="InterPro" id="IPR016211">
    <property type="entry name" value="Glu/Phe/Leu/Val/Trp_DH_bac/arc"/>
</dbReference>
<feature type="binding site" evidence="5">
    <location>
        <begin position="180"/>
        <end position="185"/>
    </location>
    <ligand>
        <name>NAD(+)</name>
        <dbReference type="ChEBI" id="CHEBI:57540"/>
    </ligand>
</feature>
<dbReference type="PRINTS" id="PR00082">
    <property type="entry name" value="GLFDHDRGNASE"/>
</dbReference>
<keyword evidence="9" id="KW-1185">Reference proteome</keyword>
<feature type="active site" description="Proton donor/acceptor" evidence="4">
    <location>
        <position position="76"/>
    </location>
</feature>
<feature type="domain" description="Glutamate/phenylalanine/leucine/valine/L-tryptophan dehydrogenase C-terminal" evidence="7">
    <location>
        <begin position="147"/>
        <end position="355"/>
    </location>
</feature>
<keyword evidence="2 6" id="KW-0560">Oxidoreductase</keyword>
<evidence type="ECO:0000256" key="3">
    <source>
        <dbReference type="ARBA" id="ARBA00023027"/>
    </source>
</evidence>
<gene>
    <name evidence="8" type="ORF">SAMN05216207_1001417</name>
</gene>